<sequence>MSSPSSVQHTSTERRKTLGKIALATAMMAFILPAAPVNSLAISTGAVAVGVLTGSVAAVGLVRIADSRREAAVRTLVFGVLVVGLGALFVLPTAASYAVLHGALGFLWAYAITEPVYRWLS</sequence>
<feature type="transmembrane region" description="Helical" evidence="1">
    <location>
        <begin position="21"/>
        <end position="40"/>
    </location>
</feature>
<dbReference type="Proteomes" id="UP001596445">
    <property type="component" value="Unassembled WGS sequence"/>
</dbReference>
<feature type="transmembrane region" description="Helical" evidence="1">
    <location>
        <begin position="46"/>
        <end position="64"/>
    </location>
</feature>
<protein>
    <recommendedName>
        <fullName evidence="4">SPW repeat-containing protein</fullName>
    </recommendedName>
</protein>
<organism evidence="2 3">
    <name type="scientific">Halovenus salina</name>
    <dbReference type="NCBI Taxonomy" id="1510225"/>
    <lineage>
        <taxon>Archaea</taxon>
        <taxon>Methanobacteriati</taxon>
        <taxon>Methanobacteriota</taxon>
        <taxon>Stenosarchaea group</taxon>
        <taxon>Halobacteria</taxon>
        <taxon>Halobacteriales</taxon>
        <taxon>Haloarculaceae</taxon>
        <taxon>Halovenus</taxon>
    </lineage>
</organism>
<keyword evidence="1" id="KW-0472">Membrane</keyword>
<dbReference type="RefSeq" id="WP_267161558.1">
    <property type="nucleotide sequence ID" value="NZ_CP112972.1"/>
</dbReference>
<proteinExistence type="predicted"/>
<keyword evidence="3" id="KW-1185">Reference proteome</keyword>
<keyword evidence="1" id="KW-1133">Transmembrane helix</keyword>
<dbReference type="EMBL" id="JBHSZI010000001">
    <property type="protein sequence ID" value="MFC7058824.1"/>
    <property type="molecule type" value="Genomic_DNA"/>
</dbReference>
<evidence type="ECO:0000313" key="2">
    <source>
        <dbReference type="EMBL" id="MFC7058824.1"/>
    </source>
</evidence>
<name>A0ABD5W577_9EURY</name>
<evidence type="ECO:0000256" key="1">
    <source>
        <dbReference type="SAM" id="Phobius"/>
    </source>
</evidence>
<reference evidence="2 3" key="1">
    <citation type="journal article" date="2019" name="Int. J. Syst. Evol. Microbiol.">
        <title>The Global Catalogue of Microorganisms (GCM) 10K type strain sequencing project: providing services to taxonomists for standard genome sequencing and annotation.</title>
        <authorList>
            <consortium name="The Broad Institute Genomics Platform"/>
            <consortium name="The Broad Institute Genome Sequencing Center for Infectious Disease"/>
            <person name="Wu L."/>
            <person name="Ma J."/>
        </authorList>
    </citation>
    <scope>NUCLEOTIDE SEQUENCE [LARGE SCALE GENOMIC DNA]</scope>
    <source>
        <strain evidence="2 3">JCM 30072</strain>
    </source>
</reference>
<evidence type="ECO:0008006" key="4">
    <source>
        <dbReference type="Google" id="ProtNLM"/>
    </source>
</evidence>
<gene>
    <name evidence="2" type="ORF">ACFQQG_12450</name>
</gene>
<dbReference type="GeneID" id="76630894"/>
<keyword evidence="1" id="KW-0812">Transmembrane</keyword>
<dbReference type="AlphaFoldDB" id="A0ABD5W577"/>
<comment type="caution">
    <text evidence="2">The sequence shown here is derived from an EMBL/GenBank/DDBJ whole genome shotgun (WGS) entry which is preliminary data.</text>
</comment>
<accession>A0ABD5W577</accession>
<feature type="transmembrane region" description="Helical" evidence="1">
    <location>
        <begin position="71"/>
        <end position="91"/>
    </location>
</feature>
<evidence type="ECO:0000313" key="3">
    <source>
        <dbReference type="Proteomes" id="UP001596445"/>
    </source>
</evidence>